<sequence length="251" mass="29112">MKYFYVNLIFLFFSLKLAAQDPSEARISKEFLLGKTAYTESNFVKVDPKHASRNMYLNRETYTAFERMFKAAKADGIHLQIVSGARSFEHQKAIWDRKWKANEDLEPLCRSQKILEFSSMPATSRHHWGTDIDLNNLENSYFEEGSGKAEYEWLVQNAARFGFFQVYTSKDSGRTGYNEEKWHWSYLPLARHYLKAYNEMVSYEDIAGFEGAYLAEVQEMIADYVNGISQEEPASITGNTERQTVFTEPGE</sequence>
<accession>A0A1H5MY32</accession>
<keyword evidence="4" id="KW-1185">Reference proteome</keyword>
<dbReference type="PANTHER" id="PTHR34385:SF1">
    <property type="entry name" value="PEPTIDOGLYCAN L-ALANYL-D-GLUTAMATE ENDOPEPTIDASE CWLK"/>
    <property type="match status" value="1"/>
</dbReference>
<evidence type="ECO:0000313" key="4">
    <source>
        <dbReference type="Proteomes" id="UP000199448"/>
    </source>
</evidence>
<proteinExistence type="predicted"/>
<dbReference type="EMBL" id="FNUG01000003">
    <property type="protein sequence ID" value="SEE93637.1"/>
    <property type="molecule type" value="Genomic_DNA"/>
</dbReference>
<dbReference type="InterPro" id="IPR052179">
    <property type="entry name" value="DD-CPase-like"/>
</dbReference>
<dbReference type="Gene3D" id="3.30.1380.10">
    <property type="match status" value="1"/>
</dbReference>
<keyword evidence="3" id="KW-0121">Carboxypeptidase</keyword>
<dbReference type="AlphaFoldDB" id="A0A1H5MY32"/>
<dbReference type="OrthoDB" id="9792074at2"/>
<reference evidence="3 4" key="1">
    <citation type="submission" date="2016-10" db="EMBL/GenBank/DDBJ databases">
        <authorList>
            <person name="de Groot N.N."/>
        </authorList>
    </citation>
    <scope>NUCLEOTIDE SEQUENCE [LARGE SCALE GENOMIC DNA]</scope>
    <source>
        <strain evidence="3 4">DSM 23553</strain>
    </source>
</reference>
<dbReference type="InterPro" id="IPR009045">
    <property type="entry name" value="Zn_M74/Hedgehog-like"/>
</dbReference>
<keyword evidence="3" id="KW-0378">Hydrolase</keyword>
<name>A0A1H5MY32_9FLAO</name>
<evidence type="ECO:0000259" key="2">
    <source>
        <dbReference type="Pfam" id="PF02557"/>
    </source>
</evidence>
<dbReference type="RefSeq" id="WP_093113102.1">
    <property type="nucleotide sequence ID" value="NZ_FNGG01000003.1"/>
</dbReference>
<feature type="chain" id="PRO_5011536404" evidence="1">
    <location>
        <begin position="19"/>
        <end position="251"/>
    </location>
</feature>
<feature type="domain" description="D-alanyl-D-alanine carboxypeptidase-like core" evidence="2">
    <location>
        <begin position="55"/>
        <end position="188"/>
    </location>
</feature>
<feature type="signal peptide" evidence="1">
    <location>
        <begin position="1"/>
        <end position="18"/>
    </location>
</feature>
<dbReference type="Pfam" id="PF02557">
    <property type="entry name" value="VanY"/>
    <property type="match status" value="1"/>
</dbReference>
<gene>
    <name evidence="3" type="ORF">SAMN04488034_103155</name>
</gene>
<dbReference type="PANTHER" id="PTHR34385">
    <property type="entry name" value="D-ALANYL-D-ALANINE CARBOXYPEPTIDASE"/>
    <property type="match status" value="1"/>
</dbReference>
<evidence type="ECO:0000256" key="1">
    <source>
        <dbReference type="SAM" id="SignalP"/>
    </source>
</evidence>
<dbReference type="GO" id="GO:0004180">
    <property type="term" value="F:carboxypeptidase activity"/>
    <property type="evidence" value="ECO:0007669"/>
    <property type="project" value="UniProtKB-KW"/>
</dbReference>
<dbReference type="SUPFAM" id="SSF55166">
    <property type="entry name" value="Hedgehog/DD-peptidase"/>
    <property type="match status" value="1"/>
</dbReference>
<keyword evidence="3" id="KW-0645">Protease</keyword>
<protein>
    <submittedName>
        <fullName evidence="3">D-alanyl-D-alanine carboxypeptidase</fullName>
    </submittedName>
</protein>
<dbReference type="Proteomes" id="UP000199448">
    <property type="component" value="Unassembled WGS sequence"/>
</dbReference>
<dbReference type="InterPro" id="IPR003709">
    <property type="entry name" value="VanY-like_core_dom"/>
</dbReference>
<dbReference type="CDD" id="cd14847">
    <property type="entry name" value="DD-carboxypeptidase_like"/>
    <property type="match status" value="1"/>
</dbReference>
<dbReference type="GO" id="GO:0006508">
    <property type="term" value="P:proteolysis"/>
    <property type="evidence" value="ECO:0007669"/>
    <property type="project" value="InterPro"/>
</dbReference>
<keyword evidence="1" id="KW-0732">Signal</keyword>
<organism evidence="3 4">
    <name type="scientific">Salinimicrobium catena</name>
    <dbReference type="NCBI Taxonomy" id="390640"/>
    <lineage>
        <taxon>Bacteria</taxon>
        <taxon>Pseudomonadati</taxon>
        <taxon>Bacteroidota</taxon>
        <taxon>Flavobacteriia</taxon>
        <taxon>Flavobacteriales</taxon>
        <taxon>Flavobacteriaceae</taxon>
        <taxon>Salinimicrobium</taxon>
    </lineage>
</organism>
<evidence type="ECO:0000313" key="3">
    <source>
        <dbReference type="EMBL" id="SEE93637.1"/>
    </source>
</evidence>
<dbReference type="STRING" id="390640.SAMN04488034_103155"/>